<sequence length="346" mass="38869">MTDFDVNLANMLEGMETADSAFKPTNFWSSGLPSIMKDIEALGVETFRDHPSAAFFYVPVYASNTLRRYGRFVLPIANKLPARKKAKFMRRLTRLDRALADYRLMLATSLQGGLPIEDVSESDVGSGERFEFDGRSFSRSMLNYMRALNLYKRHADSSKVASILEIGGGYGTLGEILLKAVAGGIYVNVDIPPVAAISTYYLQQVFGVDNVLTYTDAEELDEIDLDALKSRYRAIVLCPWQLPRVKGQVDLFANFMSFQEMEPDVVRNYIKMVQPLVKYHVLVRNSAVGKKVAAKKGDIGVMEQVKSDFIQQQFDAFDTVAADAFVYGEENETGTYRSEVCLLKRR</sequence>
<dbReference type="NCBIfam" id="TIGR04371">
    <property type="entry name" value="methyltran_NanM"/>
    <property type="match status" value="1"/>
</dbReference>
<dbReference type="Gene3D" id="3.40.50.150">
    <property type="entry name" value="Vaccinia Virus protein VP39"/>
    <property type="match status" value="1"/>
</dbReference>
<dbReference type="KEGG" id="oar:OA238_c45450"/>
<dbReference type="HOGENOM" id="CLU_794182_0_0_5"/>
<evidence type="ECO:0008006" key="3">
    <source>
        <dbReference type="Google" id="ProtNLM"/>
    </source>
</evidence>
<dbReference type="InterPro" id="IPR030807">
    <property type="entry name" value="Methyltran_NanM"/>
</dbReference>
<dbReference type="SUPFAM" id="SSF53335">
    <property type="entry name" value="S-adenosyl-L-methionine-dependent methyltransferases"/>
    <property type="match status" value="1"/>
</dbReference>
<dbReference type="InterPro" id="IPR029063">
    <property type="entry name" value="SAM-dependent_MTases_sf"/>
</dbReference>
<keyword evidence="2" id="KW-1185">Reference proteome</keyword>
<dbReference type="EMBL" id="CP003742">
    <property type="protein sequence ID" value="AGI74409.1"/>
    <property type="molecule type" value="Genomic_DNA"/>
</dbReference>
<dbReference type="AlphaFoldDB" id="M9RP82"/>
<protein>
    <recommendedName>
        <fullName evidence="3">Sugar O-methyltransferase</fullName>
    </recommendedName>
</protein>
<dbReference type="eggNOG" id="ENOG502ZSAH">
    <property type="taxonomic scope" value="Bacteria"/>
</dbReference>
<dbReference type="OrthoDB" id="339886at2"/>
<evidence type="ECO:0000313" key="1">
    <source>
        <dbReference type="EMBL" id="AGI74409.1"/>
    </source>
</evidence>
<dbReference type="Proteomes" id="UP000004688">
    <property type="component" value="Chromosome"/>
</dbReference>
<name>M9RP82_9RHOB</name>
<reference evidence="1 2" key="1">
    <citation type="journal article" date="2013" name="PLoS ONE">
        <title>Poles Apart: Arctic and Antarctic Octadecabacter strains Share High Genome Plasticity and a New Type of Xanthorhodopsin.</title>
        <authorList>
            <person name="Vollmers J."/>
            <person name="Voget S."/>
            <person name="Dietrich S."/>
            <person name="Gollnow K."/>
            <person name="Smits M."/>
            <person name="Meyer K."/>
            <person name="Brinkhoff T."/>
            <person name="Simon M."/>
            <person name="Daniel R."/>
        </authorList>
    </citation>
    <scope>NUCLEOTIDE SEQUENCE [LARGE SCALE GENOMIC DNA]</scope>
    <source>
        <strain evidence="1 2">238</strain>
    </source>
</reference>
<proteinExistence type="predicted"/>
<accession>M9RP82</accession>
<evidence type="ECO:0000313" key="2">
    <source>
        <dbReference type="Proteomes" id="UP000004688"/>
    </source>
</evidence>
<organism evidence="1 2">
    <name type="scientific">Octadecabacter arcticus 238</name>
    <dbReference type="NCBI Taxonomy" id="391616"/>
    <lineage>
        <taxon>Bacteria</taxon>
        <taxon>Pseudomonadati</taxon>
        <taxon>Pseudomonadota</taxon>
        <taxon>Alphaproteobacteria</taxon>
        <taxon>Rhodobacterales</taxon>
        <taxon>Roseobacteraceae</taxon>
        <taxon>Octadecabacter</taxon>
    </lineage>
</organism>
<gene>
    <name evidence="1" type="ORF">OA238_c45450</name>
</gene>
<dbReference type="STRING" id="391616.OA238_c45450"/>